<dbReference type="GO" id="GO:0004383">
    <property type="term" value="F:guanylate cyclase activity"/>
    <property type="evidence" value="ECO:0007669"/>
    <property type="project" value="TreeGrafter"/>
</dbReference>
<dbReference type="PANTHER" id="PTHR11920:SF493">
    <property type="entry name" value="RECEPTOR-TYPE GUANYLATE CYCLASE GCY-22"/>
    <property type="match status" value="1"/>
</dbReference>
<protein>
    <submittedName>
        <fullName evidence="3">Receptor-type guanylate cyclase gcy-22</fullName>
    </submittedName>
</protein>
<comment type="caution">
    <text evidence="3">The sequence shown here is derived from an EMBL/GenBank/DDBJ whole genome shotgun (WGS) entry which is preliminary data.</text>
</comment>
<dbReference type="GO" id="GO:0007168">
    <property type="term" value="P:receptor guanylyl cyclase signaling pathway"/>
    <property type="evidence" value="ECO:0007669"/>
    <property type="project" value="TreeGrafter"/>
</dbReference>
<gene>
    <name evidence="3" type="primary">GCY-22_4</name>
    <name evidence="3" type="ORF">KIN20_024851</name>
</gene>
<evidence type="ECO:0000256" key="2">
    <source>
        <dbReference type="ARBA" id="ARBA00023239"/>
    </source>
</evidence>
<dbReference type="InterPro" id="IPR050401">
    <property type="entry name" value="Cyclic_nucleotide_synthase"/>
</dbReference>
<dbReference type="GO" id="GO:0005886">
    <property type="term" value="C:plasma membrane"/>
    <property type="evidence" value="ECO:0007669"/>
    <property type="project" value="TreeGrafter"/>
</dbReference>
<evidence type="ECO:0000313" key="4">
    <source>
        <dbReference type="Proteomes" id="UP001196413"/>
    </source>
</evidence>
<dbReference type="GO" id="GO:0001653">
    <property type="term" value="F:peptide receptor activity"/>
    <property type="evidence" value="ECO:0007669"/>
    <property type="project" value="TreeGrafter"/>
</dbReference>
<keyword evidence="3" id="KW-0675">Receptor</keyword>
<accession>A0AAD5QW94</accession>
<sequence>MIKRGGEKLIRPQLDTEDEINSSMSMLVRDCWSEEAHQRPSCDQLKSFIKSMNTNKSSNLMDHVFNLLEQHASHLEDEINERMKELTAEKKKSDVLLYRMLPKCPAMEASRKVIRNLVLYKFQLEHNFQTAFDNINRAKGRQVVRRTAAYE</sequence>
<dbReference type="Gene3D" id="6.10.250.780">
    <property type="match status" value="1"/>
</dbReference>
<evidence type="ECO:0000256" key="1">
    <source>
        <dbReference type="ARBA" id="ARBA00022741"/>
    </source>
</evidence>
<keyword evidence="1" id="KW-0547">Nucleotide-binding</keyword>
<dbReference type="PANTHER" id="PTHR11920">
    <property type="entry name" value="GUANYLYL CYCLASE"/>
    <property type="match status" value="1"/>
</dbReference>
<dbReference type="GO" id="GO:0000166">
    <property type="term" value="F:nucleotide binding"/>
    <property type="evidence" value="ECO:0007669"/>
    <property type="project" value="UniProtKB-KW"/>
</dbReference>
<proteinExistence type="predicted"/>
<dbReference type="Proteomes" id="UP001196413">
    <property type="component" value="Unassembled WGS sequence"/>
</dbReference>
<keyword evidence="2" id="KW-0456">Lyase</keyword>
<name>A0AAD5QW94_PARTN</name>
<dbReference type="AlphaFoldDB" id="A0AAD5QW94"/>
<dbReference type="EMBL" id="JAHQIW010005038">
    <property type="protein sequence ID" value="KAJ1364705.1"/>
    <property type="molecule type" value="Genomic_DNA"/>
</dbReference>
<dbReference type="GO" id="GO:0004016">
    <property type="term" value="F:adenylate cyclase activity"/>
    <property type="evidence" value="ECO:0007669"/>
    <property type="project" value="TreeGrafter"/>
</dbReference>
<keyword evidence="4" id="KW-1185">Reference proteome</keyword>
<reference evidence="3" key="1">
    <citation type="submission" date="2021-06" db="EMBL/GenBank/DDBJ databases">
        <title>Parelaphostrongylus tenuis whole genome reference sequence.</title>
        <authorList>
            <person name="Garwood T.J."/>
            <person name="Larsen P.A."/>
            <person name="Fountain-Jones N.M."/>
            <person name="Garbe J.R."/>
            <person name="Macchietto M.G."/>
            <person name="Kania S.A."/>
            <person name="Gerhold R.W."/>
            <person name="Richards J.E."/>
            <person name="Wolf T.M."/>
        </authorList>
    </citation>
    <scope>NUCLEOTIDE SEQUENCE</scope>
    <source>
        <strain evidence="3">MNPRO001-30</strain>
        <tissue evidence="3">Meninges</tissue>
    </source>
</reference>
<evidence type="ECO:0000313" key="3">
    <source>
        <dbReference type="EMBL" id="KAJ1364705.1"/>
    </source>
</evidence>
<organism evidence="3 4">
    <name type="scientific">Parelaphostrongylus tenuis</name>
    <name type="common">Meningeal worm</name>
    <dbReference type="NCBI Taxonomy" id="148309"/>
    <lineage>
        <taxon>Eukaryota</taxon>
        <taxon>Metazoa</taxon>
        <taxon>Ecdysozoa</taxon>
        <taxon>Nematoda</taxon>
        <taxon>Chromadorea</taxon>
        <taxon>Rhabditida</taxon>
        <taxon>Rhabditina</taxon>
        <taxon>Rhabditomorpha</taxon>
        <taxon>Strongyloidea</taxon>
        <taxon>Metastrongylidae</taxon>
        <taxon>Parelaphostrongylus</taxon>
    </lineage>
</organism>